<evidence type="ECO:0000256" key="5">
    <source>
        <dbReference type="PIRSR" id="PIRSR006278-2"/>
    </source>
</evidence>
<dbReference type="Pfam" id="PF00291">
    <property type="entry name" value="PALP"/>
    <property type="match status" value="1"/>
</dbReference>
<keyword evidence="3 5" id="KW-0663">Pyridoxal phosphate</keyword>
<dbReference type="PANTHER" id="PTHR43780">
    <property type="entry name" value="1-AMINOCYCLOPROPANE-1-CARBOXYLATE DEAMINASE-RELATED"/>
    <property type="match status" value="1"/>
</dbReference>
<dbReference type="Proteomes" id="UP000000238">
    <property type="component" value="Chromosome"/>
</dbReference>
<dbReference type="eggNOG" id="COG2515">
    <property type="taxonomic scope" value="Bacteria"/>
</dbReference>
<dbReference type="EMBL" id="CP000155">
    <property type="protein sequence ID" value="ABC31295.1"/>
    <property type="molecule type" value="Genomic_DNA"/>
</dbReference>
<dbReference type="RefSeq" id="WP_011398360.1">
    <property type="nucleotide sequence ID" value="NC_007645.1"/>
</dbReference>
<dbReference type="OrthoDB" id="9801249at2"/>
<feature type="domain" description="Tryptophan synthase beta chain-like PALP" evidence="6">
    <location>
        <begin position="18"/>
        <end position="301"/>
    </location>
</feature>
<feature type="active site" description="Nucleophile" evidence="4">
    <location>
        <position position="70"/>
    </location>
</feature>
<evidence type="ECO:0000256" key="2">
    <source>
        <dbReference type="ARBA" id="ARBA00008639"/>
    </source>
</evidence>
<dbReference type="STRING" id="349521.HCH_04594"/>
<dbReference type="AlphaFoldDB" id="Q2SDH9"/>
<dbReference type="InterPro" id="IPR001926">
    <property type="entry name" value="TrpB-like_PALP"/>
</dbReference>
<evidence type="ECO:0000259" key="6">
    <source>
        <dbReference type="Pfam" id="PF00291"/>
    </source>
</evidence>
<reference evidence="7 8" key="1">
    <citation type="journal article" date="2005" name="Nucleic Acids Res.">
        <title>Genomic blueprint of Hahella chejuensis, a marine microbe producing an algicidal agent.</title>
        <authorList>
            <person name="Jeong H."/>
            <person name="Yim J.H."/>
            <person name="Lee C."/>
            <person name="Choi S.-H."/>
            <person name="Park Y.K."/>
            <person name="Yoon S.H."/>
            <person name="Hur C.-G."/>
            <person name="Kang H.-Y."/>
            <person name="Kim D."/>
            <person name="Lee H.H."/>
            <person name="Park K.H."/>
            <person name="Park S.-H."/>
            <person name="Park H.-S."/>
            <person name="Lee H.K."/>
            <person name="Oh T.K."/>
            <person name="Kim J.F."/>
        </authorList>
    </citation>
    <scope>NUCLEOTIDE SEQUENCE [LARGE SCALE GENOMIC DNA]</scope>
    <source>
        <strain evidence="7 8">KCTC 2396</strain>
    </source>
</reference>
<proteinExistence type="inferred from homology"/>
<comment type="cofactor">
    <cofactor evidence="1">
        <name>pyridoxal 5'-phosphate</name>
        <dbReference type="ChEBI" id="CHEBI:597326"/>
    </cofactor>
</comment>
<accession>Q2SDH9</accession>
<evidence type="ECO:0000256" key="3">
    <source>
        <dbReference type="ARBA" id="ARBA00022898"/>
    </source>
</evidence>
<protein>
    <submittedName>
        <fullName evidence="7">1-aminocyclopropane-1-carboxylate deaminase</fullName>
    </submittedName>
</protein>
<dbReference type="InterPro" id="IPR036052">
    <property type="entry name" value="TrpB-like_PALP_sf"/>
</dbReference>
<dbReference type="HOGENOM" id="CLU_048897_0_0_6"/>
<gene>
    <name evidence="7" type="ordered locus">HCH_04594</name>
</gene>
<feature type="modified residue" description="N6-(pyridoxal phosphate)lysine" evidence="5">
    <location>
        <position position="43"/>
    </location>
</feature>
<dbReference type="PIRSF" id="PIRSF006278">
    <property type="entry name" value="ACCD_DCysDesulf"/>
    <property type="match status" value="1"/>
</dbReference>
<comment type="similarity">
    <text evidence="2">Belongs to the ACC deaminase/D-cysteine desulfhydrase family.</text>
</comment>
<evidence type="ECO:0000313" key="7">
    <source>
        <dbReference type="EMBL" id="ABC31295.1"/>
    </source>
</evidence>
<organism evidence="7 8">
    <name type="scientific">Hahella chejuensis (strain KCTC 2396)</name>
    <dbReference type="NCBI Taxonomy" id="349521"/>
    <lineage>
        <taxon>Bacteria</taxon>
        <taxon>Pseudomonadati</taxon>
        <taxon>Pseudomonadota</taxon>
        <taxon>Gammaproteobacteria</taxon>
        <taxon>Oceanospirillales</taxon>
        <taxon>Hahellaceae</taxon>
        <taxon>Hahella</taxon>
    </lineage>
</organism>
<dbReference type="Gene3D" id="3.40.50.1100">
    <property type="match status" value="2"/>
</dbReference>
<name>Q2SDH9_HAHCH</name>
<evidence type="ECO:0000313" key="8">
    <source>
        <dbReference type="Proteomes" id="UP000000238"/>
    </source>
</evidence>
<dbReference type="SUPFAM" id="SSF53686">
    <property type="entry name" value="Tryptophan synthase beta subunit-like PLP-dependent enzymes"/>
    <property type="match status" value="1"/>
</dbReference>
<dbReference type="KEGG" id="hch:HCH_04594"/>
<sequence length="313" mass="34082">MSSLLYQPDCVIQPLSHPVAERAGVRLWMARGDLVHESVSGNKWFKLKYSLLEAERNQASGLLSFGGAYSNHLHALAAAGRMLNIPTFGVVRGAWRRELTPTLQDAEKWGMRLLFVSNEAYRCKDDPAWVEGSIADWGLSELIDTQKLMIIPEGGSNTLAVKGVSEWAQQIYSYFPSTPASIFLPCGTGGTMAGFVAAHSHHEVVGVPVLRAGDSIAAKIDELLALNNQQPETCFRFMQGYEFGGYAKTSPELMAFTQAFSGHTGIGLEPVYTGKMAYAALEWLRRGEAPKGSDVVLVHTGGMQGARGFLGKR</sequence>
<dbReference type="PANTHER" id="PTHR43780:SF2">
    <property type="entry name" value="1-AMINOCYCLOPROPANE-1-CARBOXYLATE DEAMINASE-RELATED"/>
    <property type="match status" value="1"/>
</dbReference>
<evidence type="ECO:0000256" key="1">
    <source>
        <dbReference type="ARBA" id="ARBA00001933"/>
    </source>
</evidence>
<keyword evidence="8" id="KW-1185">Reference proteome</keyword>
<evidence type="ECO:0000256" key="4">
    <source>
        <dbReference type="PIRSR" id="PIRSR006278-1"/>
    </source>
</evidence>
<dbReference type="InterPro" id="IPR027278">
    <property type="entry name" value="ACCD_DCysDesulf"/>
</dbReference>
<dbReference type="GO" id="GO:0019148">
    <property type="term" value="F:D-cysteine desulfhydrase activity"/>
    <property type="evidence" value="ECO:0007669"/>
    <property type="project" value="TreeGrafter"/>
</dbReference>